<dbReference type="GO" id="GO:0015344">
    <property type="term" value="F:siderophore uptake transmembrane transporter activity"/>
    <property type="evidence" value="ECO:0007669"/>
    <property type="project" value="TreeGrafter"/>
</dbReference>
<dbReference type="GO" id="GO:0009279">
    <property type="term" value="C:cell outer membrane"/>
    <property type="evidence" value="ECO:0007669"/>
    <property type="project" value="UniProtKB-SubCell"/>
</dbReference>
<dbReference type="PROSITE" id="PS52016">
    <property type="entry name" value="TONB_DEPENDENT_REC_3"/>
    <property type="match status" value="1"/>
</dbReference>
<comment type="subcellular location">
    <subcellularLocation>
        <location evidence="1 8">Cell outer membrane</location>
        <topology evidence="1 8">Multi-pass membrane protein</topology>
    </subcellularLocation>
</comment>
<evidence type="ECO:0000313" key="11">
    <source>
        <dbReference type="Proteomes" id="UP000193804"/>
    </source>
</evidence>
<comment type="similarity">
    <text evidence="8">Belongs to the TonB-dependent receptor family.</text>
</comment>
<dbReference type="SUPFAM" id="SSF49464">
    <property type="entry name" value="Carboxypeptidase regulatory domain-like"/>
    <property type="match status" value="1"/>
</dbReference>
<dbReference type="Gene3D" id="2.40.170.20">
    <property type="entry name" value="TonB-dependent receptor, beta-barrel domain"/>
    <property type="match status" value="1"/>
</dbReference>
<dbReference type="SUPFAM" id="SSF56935">
    <property type="entry name" value="Porins"/>
    <property type="match status" value="1"/>
</dbReference>
<dbReference type="InterPro" id="IPR008969">
    <property type="entry name" value="CarboxyPept-like_regulatory"/>
</dbReference>
<keyword evidence="10" id="KW-0675">Receptor</keyword>
<proteinExistence type="inferred from homology"/>
<evidence type="ECO:0000256" key="7">
    <source>
        <dbReference type="ARBA" id="ARBA00023237"/>
    </source>
</evidence>
<dbReference type="Pfam" id="PF07715">
    <property type="entry name" value="Plug"/>
    <property type="match status" value="1"/>
</dbReference>
<keyword evidence="7 8" id="KW-0998">Cell outer membrane</keyword>
<keyword evidence="11" id="KW-1185">Reference proteome</keyword>
<dbReference type="InterPro" id="IPR012910">
    <property type="entry name" value="Plug_dom"/>
</dbReference>
<name>A0A1X7JLJ6_9BACT</name>
<dbReference type="EMBL" id="FXAW01000003">
    <property type="protein sequence ID" value="SMG28779.1"/>
    <property type="molecule type" value="Genomic_DNA"/>
</dbReference>
<dbReference type="InterPro" id="IPR037066">
    <property type="entry name" value="Plug_dom_sf"/>
</dbReference>
<evidence type="ECO:0000256" key="4">
    <source>
        <dbReference type="ARBA" id="ARBA00022692"/>
    </source>
</evidence>
<protein>
    <submittedName>
        <fullName evidence="10">TonB-dependent Receptor Plug Domain</fullName>
    </submittedName>
</protein>
<evidence type="ECO:0000256" key="5">
    <source>
        <dbReference type="ARBA" id="ARBA00022729"/>
    </source>
</evidence>
<evidence type="ECO:0000256" key="6">
    <source>
        <dbReference type="ARBA" id="ARBA00023136"/>
    </source>
</evidence>
<keyword evidence="6 8" id="KW-0472">Membrane</keyword>
<gene>
    <name evidence="10" type="ORF">SAMN05661096_01737</name>
</gene>
<sequence length="792" mass="88570">MFCENINMSRFLLLISILFLISTFSIAQKTNHFRVFGSIVEKGTQEPIVGASISWNNGRDGVVADVEGNFAFSIEKGSHVLTISAVGKKTIQKKFKFDRSVNLNFQMSDDVQQLSEVTVKSRGDVSSLKSASMGIERLSIKSIKQIPPMMGEVDVIKSIITLPGISSIGEGSGGINVRGGSVGQNLVLLDGAPIFFTSHLFGFFSVFNQDIVEDVVLYKGSIPARYGGRISSVLSVSTQNPIKDSLTVNGGIGLISSRLTLQTPIVKDKLGVMISARSTYSDWLLKAVSNPKIENSSASFYDLNTRVSLSTGEKGKLSFSAYHGADQFSFTPDTTYRYGNISGTLRYQYELNDIFNVSSLISYSDNFSNVEGRFSNQQFDLGIGSENHAAKVFFGVDLSPHYIEWGAEVNQYNLNPGQLQPAGSQSIINQKELEYDKGREWGFFAEDNFEVQKFKFILGVRYSLFNKIGPYTMYSYEDDKTKSVQSIEETRVYEAGENIISYGGFEPRVSMNYQINDNQSIKLGYQRTRQYMHLIANNAAVVPTDIYKLSNQHIKPQVGDQFSVGYFRNFRNGLFETSTEVYYKTIQNSIDFKEGANLLLNEFLETELVSGLGYSYGSEISINKTAGDLSGRVSYTYSRSFFQGEGEYEEEIINNGNPYPAYFDKPHDFTTILTYKLSGDWSLSANFTYSTGRPVSIPISKYDIGSIAVAEFSERNQYRIPDYHRLDLSLNFDPVKKSKKVNSSWTIGLYNVYGRKNPFSVFFRDQNGAPPQGYQLAILGIPFPSLTYNFSF</sequence>
<dbReference type="InterPro" id="IPR036942">
    <property type="entry name" value="Beta-barrel_TonB_sf"/>
</dbReference>
<dbReference type="Gene3D" id="2.60.40.1120">
    <property type="entry name" value="Carboxypeptidase-like, regulatory domain"/>
    <property type="match status" value="1"/>
</dbReference>
<evidence type="ECO:0000313" key="10">
    <source>
        <dbReference type="EMBL" id="SMG28779.1"/>
    </source>
</evidence>
<keyword evidence="2 8" id="KW-0813">Transport</keyword>
<dbReference type="Proteomes" id="UP000193804">
    <property type="component" value="Unassembled WGS sequence"/>
</dbReference>
<keyword evidence="3 8" id="KW-1134">Transmembrane beta strand</keyword>
<dbReference type="InterPro" id="IPR039426">
    <property type="entry name" value="TonB-dep_rcpt-like"/>
</dbReference>
<evidence type="ECO:0000259" key="9">
    <source>
        <dbReference type="Pfam" id="PF07715"/>
    </source>
</evidence>
<accession>A0A1X7JLJ6</accession>
<evidence type="ECO:0000256" key="3">
    <source>
        <dbReference type="ARBA" id="ARBA00022452"/>
    </source>
</evidence>
<dbReference type="AlphaFoldDB" id="A0A1X7JLJ6"/>
<keyword evidence="5" id="KW-0732">Signal</keyword>
<reference evidence="11" key="1">
    <citation type="submission" date="2017-04" db="EMBL/GenBank/DDBJ databases">
        <authorList>
            <person name="Varghese N."/>
            <person name="Submissions S."/>
        </authorList>
    </citation>
    <scope>NUCLEOTIDE SEQUENCE [LARGE SCALE GENOMIC DNA]</scope>
    <source>
        <strain evidence="11">DSM 4125</strain>
    </source>
</reference>
<evidence type="ECO:0000256" key="2">
    <source>
        <dbReference type="ARBA" id="ARBA00022448"/>
    </source>
</evidence>
<feature type="domain" description="TonB-dependent receptor plug" evidence="9">
    <location>
        <begin position="156"/>
        <end position="229"/>
    </location>
</feature>
<dbReference type="Gene3D" id="2.170.130.10">
    <property type="entry name" value="TonB-dependent receptor, plug domain"/>
    <property type="match status" value="1"/>
</dbReference>
<dbReference type="GO" id="GO:0044718">
    <property type="term" value="P:siderophore transmembrane transport"/>
    <property type="evidence" value="ECO:0007669"/>
    <property type="project" value="TreeGrafter"/>
</dbReference>
<dbReference type="PANTHER" id="PTHR30069:SF29">
    <property type="entry name" value="HEMOGLOBIN AND HEMOGLOBIN-HAPTOGLOBIN-BINDING PROTEIN 1-RELATED"/>
    <property type="match status" value="1"/>
</dbReference>
<evidence type="ECO:0000256" key="8">
    <source>
        <dbReference type="PROSITE-ProRule" id="PRU01360"/>
    </source>
</evidence>
<keyword evidence="4 8" id="KW-0812">Transmembrane</keyword>
<evidence type="ECO:0000256" key="1">
    <source>
        <dbReference type="ARBA" id="ARBA00004571"/>
    </source>
</evidence>
<organism evidence="10 11">
    <name type="scientific">Marivirga sericea</name>
    <dbReference type="NCBI Taxonomy" id="1028"/>
    <lineage>
        <taxon>Bacteria</taxon>
        <taxon>Pseudomonadati</taxon>
        <taxon>Bacteroidota</taxon>
        <taxon>Cytophagia</taxon>
        <taxon>Cytophagales</taxon>
        <taxon>Marivirgaceae</taxon>
        <taxon>Marivirga</taxon>
    </lineage>
</organism>
<dbReference type="Pfam" id="PF13715">
    <property type="entry name" value="CarbopepD_reg_2"/>
    <property type="match status" value="1"/>
</dbReference>
<dbReference type="STRING" id="1028.SAMN05661096_01737"/>
<dbReference type="PANTHER" id="PTHR30069">
    <property type="entry name" value="TONB-DEPENDENT OUTER MEMBRANE RECEPTOR"/>
    <property type="match status" value="1"/>
</dbReference>